<feature type="transmembrane region" description="Helical" evidence="8">
    <location>
        <begin position="43"/>
        <end position="61"/>
    </location>
</feature>
<dbReference type="Pfam" id="PF00795">
    <property type="entry name" value="CN_hydrolase"/>
    <property type="match status" value="1"/>
</dbReference>
<dbReference type="InterPro" id="IPR045378">
    <property type="entry name" value="LNT_N"/>
</dbReference>
<keyword evidence="3 8" id="KW-0808">Transferase</keyword>
<dbReference type="InterPro" id="IPR003010">
    <property type="entry name" value="C-N_Hydrolase"/>
</dbReference>
<sequence>MQSTKSSISSSQAVGLLQFPQGRLIIALVAGLLMGLTPAPANAWFLAWIALAPLWTLVRSLDQWLTVNRSRAFLYGLVWGIGYHGLALWWIRDLHPLMWLGIPWLGSIATVLFAWVFITLWGAVLAGSWACLFHTLCHWPLQPFRSPQLPPPSLPSPLSPPPFPLWLRILLGTALWCALEWLWSYGPLYWSSLAYTQSPRNLLILHLGQLSGPTVVTGAIVAGNGLLAETWIRWRQKAVLPARHLLGFTLVFVIGLHLIGLGLYSQPLANAPSTALKIGIIQGNVPTRIKQFEDGMRLALQHYTMGYETLAEQGVDAVLTPEGAFPWLWLNTPRQAQHPFYQEIERRQIPAWVGTIVSEPNGFTQSLVTITGTGDILSRYDKIKLVPLGEYIPLRSIFGGFINRLSPVQATLIPGQPNQQLDTPFGQAIAGICFDSAFPWLFRRQAATGGTFILTASNNDPYGASMMTQHHAQDVMRAIETDRWVARATNTGFSSIIDAHGNTRWISGFRTYETHADIIYRRHTQTLYVRWGDWLTPSLLAIGLVSRGLYSSRVSNKSK</sequence>
<dbReference type="PANTHER" id="PTHR38686:SF1">
    <property type="entry name" value="APOLIPOPROTEIN N-ACYLTRANSFERASE"/>
    <property type="match status" value="1"/>
</dbReference>
<proteinExistence type="inferred from homology"/>
<comment type="pathway">
    <text evidence="8">Protein modification; lipoprotein biosynthesis (N-acyl transfer).</text>
</comment>
<evidence type="ECO:0000256" key="1">
    <source>
        <dbReference type="ARBA" id="ARBA00004651"/>
    </source>
</evidence>
<evidence type="ECO:0000313" key="11">
    <source>
        <dbReference type="Proteomes" id="UP001163152"/>
    </source>
</evidence>
<organism evidence="10 11">
    <name type="scientific">Thermocoleostomius sinensis A174</name>
    <dbReference type="NCBI Taxonomy" id="2016057"/>
    <lineage>
        <taxon>Bacteria</taxon>
        <taxon>Bacillati</taxon>
        <taxon>Cyanobacteriota</taxon>
        <taxon>Cyanophyceae</taxon>
        <taxon>Oculatellales</taxon>
        <taxon>Oculatellaceae</taxon>
        <taxon>Thermocoleostomius</taxon>
    </lineage>
</organism>
<evidence type="ECO:0000256" key="4">
    <source>
        <dbReference type="ARBA" id="ARBA00022692"/>
    </source>
</evidence>
<feature type="transmembrane region" description="Helical" evidence="8">
    <location>
        <begin position="245"/>
        <end position="264"/>
    </location>
</feature>
<keyword evidence="6 8" id="KW-0472">Membrane</keyword>
<dbReference type="GO" id="GO:0042158">
    <property type="term" value="P:lipoprotein biosynthetic process"/>
    <property type="evidence" value="ECO:0007669"/>
    <property type="project" value="UniProtKB-UniRule"/>
</dbReference>
<keyword evidence="2 8" id="KW-1003">Cell membrane</keyword>
<dbReference type="Pfam" id="PF20154">
    <property type="entry name" value="LNT_N"/>
    <property type="match status" value="1"/>
</dbReference>
<evidence type="ECO:0000256" key="3">
    <source>
        <dbReference type="ARBA" id="ARBA00022679"/>
    </source>
</evidence>
<protein>
    <recommendedName>
        <fullName evidence="8">Apolipoprotein N-acyltransferase</fullName>
        <shortName evidence="8">ALP N-acyltransferase</shortName>
        <ecNumber evidence="8">2.3.1.269</ecNumber>
    </recommendedName>
</protein>
<feature type="transmembrane region" description="Helical" evidence="8">
    <location>
        <begin position="73"/>
        <end position="92"/>
    </location>
</feature>
<comment type="function">
    <text evidence="8">Catalyzes the phospholipid dependent N-acylation of the N-terminal cysteine of apolipoprotein, the last step in lipoprotein maturation.</text>
</comment>
<dbReference type="NCBIfam" id="TIGR00546">
    <property type="entry name" value="lnt"/>
    <property type="match status" value="1"/>
</dbReference>
<dbReference type="HAMAP" id="MF_01148">
    <property type="entry name" value="Lnt"/>
    <property type="match status" value="1"/>
</dbReference>
<dbReference type="GO" id="GO:0016410">
    <property type="term" value="F:N-acyltransferase activity"/>
    <property type="evidence" value="ECO:0007669"/>
    <property type="project" value="UniProtKB-UniRule"/>
</dbReference>
<dbReference type="AlphaFoldDB" id="A0A9E8ZBG8"/>
<accession>A0A9E8ZBG8</accession>
<comment type="subcellular location">
    <subcellularLocation>
        <location evidence="1 8">Cell membrane</location>
        <topology evidence="1 8">Multi-pass membrane protein</topology>
    </subcellularLocation>
</comment>
<dbReference type="PANTHER" id="PTHR38686">
    <property type="entry name" value="APOLIPOPROTEIN N-ACYLTRANSFERASE"/>
    <property type="match status" value="1"/>
</dbReference>
<keyword evidence="7 8" id="KW-0012">Acyltransferase</keyword>
<feature type="transmembrane region" description="Helical" evidence="8">
    <location>
        <begin position="203"/>
        <end position="224"/>
    </location>
</feature>
<feature type="domain" description="CN hydrolase" evidence="9">
    <location>
        <begin position="281"/>
        <end position="529"/>
    </location>
</feature>
<comment type="similarity">
    <text evidence="8">Belongs to the CN hydrolase family. Apolipoprotein N-acyltransferase subfamily.</text>
</comment>
<dbReference type="Gene3D" id="3.60.110.10">
    <property type="entry name" value="Carbon-nitrogen hydrolase"/>
    <property type="match status" value="1"/>
</dbReference>
<dbReference type="CDD" id="cd07571">
    <property type="entry name" value="ALP_N-acyl_transferase"/>
    <property type="match status" value="1"/>
</dbReference>
<dbReference type="PROSITE" id="PS50263">
    <property type="entry name" value="CN_HYDROLASE"/>
    <property type="match status" value="1"/>
</dbReference>
<keyword evidence="4 8" id="KW-0812">Transmembrane</keyword>
<evidence type="ECO:0000256" key="8">
    <source>
        <dbReference type="HAMAP-Rule" id="MF_01148"/>
    </source>
</evidence>
<keyword evidence="5 8" id="KW-1133">Transmembrane helix</keyword>
<reference evidence="10" key="1">
    <citation type="submission" date="2022-12" db="EMBL/GenBank/DDBJ databases">
        <title>Polyphasic identification of a Novel Hot-Spring Cyanobacterium Ocullathermofonsia sinensis gen nov. sp. nov. and Genomic Insights on its Adaptations to the Thermal Habitat.</title>
        <authorList>
            <person name="Daroch M."/>
            <person name="Tang J."/>
            <person name="Jiang Y."/>
        </authorList>
    </citation>
    <scope>NUCLEOTIDE SEQUENCE</scope>
    <source>
        <strain evidence="10">PKUAC-SCTA174</strain>
    </source>
</reference>
<gene>
    <name evidence="8 10" type="primary">lnt</name>
    <name evidence="10" type="ORF">OXH18_23825</name>
</gene>
<dbReference type="KEGG" id="tsin:OXH18_23825"/>
<evidence type="ECO:0000313" key="10">
    <source>
        <dbReference type="EMBL" id="WAL60159.1"/>
    </source>
</evidence>
<evidence type="ECO:0000256" key="7">
    <source>
        <dbReference type="ARBA" id="ARBA00023315"/>
    </source>
</evidence>
<feature type="transmembrane region" description="Helical" evidence="8">
    <location>
        <begin position="165"/>
        <end position="183"/>
    </location>
</feature>
<keyword evidence="11" id="KW-1185">Reference proteome</keyword>
<dbReference type="RefSeq" id="WP_268610014.1">
    <property type="nucleotide sequence ID" value="NZ_CP113797.1"/>
</dbReference>
<dbReference type="InterPro" id="IPR036526">
    <property type="entry name" value="C-N_Hydrolase_sf"/>
</dbReference>
<dbReference type="SUPFAM" id="SSF56317">
    <property type="entry name" value="Carbon-nitrogen hydrolase"/>
    <property type="match status" value="1"/>
</dbReference>
<dbReference type="InterPro" id="IPR004563">
    <property type="entry name" value="Apolipo_AcylTrfase"/>
</dbReference>
<dbReference type="Proteomes" id="UP001163152">
    <property type="component" value="Chromosome"/>
</dbReference>
<dbReference type="EMBL" id="CP113797">
    <property type="protein sequence ID" value="WAL60159.1"/>
    <property type="molecule type" value="Genomic_DNA"/>
</dbReference>
<dbReference type="GO" id="GO:0005886">
    <property type="term" value="C:plasma membrane"/>
    <property type="evidence" value="ECO:0007669"/>
    <property type="project" value="UniProtKB-SubCell"/>
</dbReference>
<dbReference type="EC" id="2.3.1.269" evidence="8"/>
<evidence type="ECO:0000256" key="6">
    <source>
        <dbReference type="ARBA" id="ARBA00023136"/>
    </source>
</evidence>
<name>A0A9E8ZBG8_9CYAN</name>
<evidence type="ECO:0000256" key="2">
    <source>
        <dbReference type="ARBA" id="ARBA00022475"/>
    </source>
</evidence>
<comment type="catalytic activity">
    <reaction evidence="8">
        <text>N-terminal S-1,2-diacyl-sn-glyceryl-L-cysteinyl-[lipoprotein] + a glycerophospholipid = N-acyl-S-1,2-diacyl-sn-glyceryl-L-cysteinyl-[lipoprotein] + a 2-acyl-sn-glycero-3-phospholipid + H(+)</text>
        <dbReference type="Rhea" id="RHEA:48228"/>
        <dbReference type="Rhea" id="RHEA-COMP:14681"/>
        <dbReference type="Rhea" id="RHEA-COMP:14684"/>
        <dbReference type="ChEBI" id="CHEBI:15378"/>
        <dbReference type="ChEBI" id="CHEBI:136912"/>
        <dbReference type="ChEBI" id="CHEBI:140656"/>
        <dbReference type="ChEBI" id="CHEBI:140657"/>
        <dbReference type="ChEBI" id="CHEBI:140660"/>
        <dbReference type="EC" id="2.3.1.269"/>
    </reaction>
</comment>
<feature type="transmembrane region" description="Helical" evidence="8">
    <location>
        <begin position="112"/>
        <end position="136"/>
    </location>
</feature>
<evidence type="ECO:0000259" key="9">
    <source>
        <dbReference type="PROSITE" id="PS50263"/>
    </source>
</evidence>
<evidence type="ECO:0000256" key="5">
    <source>
        <dbReference type="ARBA" id="ARBA00022989"/>
    </source>
</evidence>
<feature type="transmembrane region" description="Helical" evidence="8">
    <location>
        <begin position="21"/>
        <end position="37"/>
    </location>
</feature>